<proteinExistence type="predicted"/>
<keyword evidence="2" id="KW-1185">Reference proteome</keyword>
<dbReference type="EMBL" id="JAAAIN010001615">
    <property type="protein sequence ID" value="KAG0301551.1"/>
    <property type="molecule type" value="Genomic_DNA"/>
</dbReference>
<organism evidence="1 2">
    <name type="scientific">Linnemannia gamsii</name>
    <dbReference type="NCBI Taxonomy" id="64522"/>
    <lineage>
        <taxon>Eukaryota</taxon>
        <taxon>Fungi</taxon>
        <taxon>Fungi incertae sedis</taxon>
        <taxon>Mucoromycota</taxon>
        <taxon>Mortierellomycotina</taxon>
        <taxon>Mortierellomycetes</taxon>
        <taxon>Mortierellales</taxon>
        <taxon>Mortierellaceae</taxon>
        <taxon>Linnemannia</taxon>
    </lineage>
</organism>
<sequence>MAQWQDTNVSGSISIIYERIDGLWFLGHSDNDSSPKSKHWKLVIRLGFDSFYLEFVENQETHEGLVM</sequence>
<protein>
    <submittedName>
        <fullName evidence="1">Uncharacterized protein</fullName>
    </submittedName>
</protein>
<dbReference type="Proteomes" id="UP000823405">
    <property type="component" value="Unassembled WGS sequence"/>
</dbReference>
<dbReference type="OrthoDB" id="2412423at2759"/>
<evidence type="ECO:0000313" key="1">
    <source>
        <dbReference type="EMBL" id="KAG0301551.1"/>
    </source>
</evidence>
<name>A0A9P6UI05_9FUNG</name>
<feature type="non-terminal residue" evidence="1">
    <location>
        <position position="67"/>
    </location>
</feature>
<gene>
    <name evidence="1" type="ORF">BGZ97_002743</name>
</gene>
<accession>A0A9P6UI05</accession>
<reference evidence="1" key="1">
    <citation type="journal article" date="2020" name="Fungal Divers.">
        <title>Resolving the Mortierellaceae phylogeny through synthesis of multi-gene phylogenetics and phylogenomics.</title>
        <authorList>
            <person name="Vandepol N."/>
            <person name="Liber J."/>
            <person name="Desiro A."/>
            <person name="Na H."/>
            <person name="Kennedy M."/>
            <person name="Barry K."/>
            <person name="Grigoriev I.V."/>
            <person name="Miller A.N."/>
            <person name="O'Donnell K."/>
            <person name="Stajich J.E."/>
            <person name="Bonito G."/>
        </authorList>
    </citation>
    <scope>NUCLEOTIDE SEQUENCE</scope>
    <source>
        <strain evidence="1">NVP60</strain>
    </source>
</reference>
<dbReference type="AlphaFoldDB" id="A0A9P6UI05"/>
<evidence type="ECO:0000313" key="2">
    <source>
        <dbReference type="Proteomes" id="UP000823405"/>
    </source>
</evidence>
<comment type="caution">
    <text evidence="1">The sequence shown here is derived from an EMBL/GenBank/DDBJ whole genome shotgun (WGS) entry which is preliminary data.</text>
</comment>